<evidence type="ECO:0000313" key="4">
    <source>
        <dbReference type="Proteomes" id="UP000198888"/>
    </source>
</evidence>
<sequence>MDERMSVVVCVVVLAVLGAAASVGAVGASAATTDQSVLFSHTDDGDRNGGDEHLSSGGLYWQGQTLWFGDPHNETDTEQLLVREYDTEADELGTVVREIKFDSSGTTVETVDLDDTYVLVPSDSRETTVTVDDGAVTGTATIENATPFEVVEQTLTVEWEAGSASTSQSDREIELTSNRVRYNVNVSSPSLSYSELEQVFMSDRTLREHNRPFADRKPFEQRHRMYDAYEDEGVIVLRGFSDGSLETDFSTIETFPDAITVEVTDTGRTETAGLPSSTSESGPFTISELDISDRVDPGESVTITATVQNEWSTAERRDVVFELGESRSSVETQLDGGDETTVSMTLPAPTEPGEVAYVVSTEGDSVEGTVTVEGSEPETNENDGSDGGIVSTIIGVLYPQAIIGAVMTVLSLATFVVWRRR</sequence>
<dbReference type="Proteomes" id="UP000198888">
    <property type="component" value="Unassembled WGS sequence"/>
</dbReference>
<reference evidence="3 4" key="1">
    <citation type="submission" date="2016-10" db="EMBL/GenBank/DDBJ databases">
        <authorList>
            <person name="de Groot N.N."/>
        </authorList>
    </citation>
    <scope>NUCLEOTIDE SEQUENCE [LARGE SCALE GENOMIC DNA]</scope>
    <source>
        <strain evidence="3 4">DSM 22187</strain>
    </source>
</reference>
<dbReference type="RefSeq" id="WP_089671290.1">
    <property type="nucleotide sequence ID" value="NZ_CP024845.1"/>
</dbReference>
<keyword evidence="2" id="KW-0812">Transmembrane</keyword>
<evidence type="ECO:0000256" key="2">
    <source>
        <dbReference type="SAM" id="Phobius"/>
    </source>
</evidence>
<gene>
    <name evidence="3" type="ORF">SAMN05444271_104161</name>
</gene>
<protein>
    <recommendedName>
        <fullName evidence="5">CARDB protein</fullName>
    </recommendedName>
</protein>
<name>A0A1H6SB20_9EURY</name>
<feature type="region of interest" description="Disordered" evidence="1">
    <location>
        <begin position="327"/>
        <end position="349"/>
    </location>
</feature>
<proteinExistence type="predicted"/>
<keyword evidence="2" id="KW-1133">Transmembrane helix</keyword>
<keyword evidence="2" id="KW-0472">Membrane</keyword>
<dbReference type="AlphaFoldDB" id="A0A1H6SB20"/>
<organism evidence="3 4">
    <name type="scientific">Halohasta litchfieldiae</name>
    <dbReference type="NCBI Taxonomy" id="1073996"/>
    <lineage>
        <taxon>Archaea</taxon>
        <taxon>Methanobacteriati</taxon>
        <taxon>Methanobacteriota</taxon>
        <taxon>Stenosarchaea group</taxon>
        <taxon>Halobacteria</taxon>
        <taxon>Halobacteriales</taxon>
        <taxon>Haloferacaceae</taxon>
        <taxon>Halohasta</taxon>
    </lineage>
</organism>
<dbReference type="OrthoDB" id="340316at2157"/>
<evidence type="ECO:0000313" key="3">
    <source>
        <dbReference type="EMBL" id="SEI64016.1"/>
    </source>
</evidence>
<evidence type="ECO:0008006" key="5">
    <source>
        <dbReference type="Google" id="ProtNLM"/>
    </source>
</evidence>
<feature type="transmembrane region" description="Helical" evidence="2">
    <location>
        <begin position="397"/>
        <end position="418"/>
    </location>
</feature>
<dbReference type="EMBL" id="FNYR01000004">
    <property type="protein sequence ID" value="SEI64016.1"/>
    <property type="molecule type" value="Genomic_DNA"/>
</dbReference>
<accession>A0A1H6SB20</accession>
<evidence type="ECO:0000256" key="1">
    <source>
        <dbReference type="SAM" id="MobiDB-lite"/>
    </source>
</evidence>
<dbReference type="GeneID" id="35001851"/>
<keyword evidence="4" id="KW-1185">Reference proteome</keyword>